<evidence type="ECO:0000256" key="2">
    <source>
        <dbReference type="ARBA" id="ARBA00022448"/>
    </source>
</evidence>
<evidence type="ECO:0000259" key="7">
    <source>
        <dbReference type="Pfam" id="PF11698"/>
    </source>
</evidence>
<dbReference type="FunFam" id="1.25.10.10:FF:000326">
    <property type="entry name" value="V-type proton ATPase subunit H"/>
    <property type="match status" value="1"/>
</dbReference>
<evidence type="ECO:0000256" key="1">
    <source>
        <dbReference type="ARBA" id="ARBA00008613"/>
    </source>
</evidence>
<feature type="compositionally biased region" description="Polar residues" evidence="6">
    <location>
        <begin position="226"/>
        <end position="236"/>
    </location>
</feature>
<dbReference type="SUPFAM" id="SSF48371">
    <property type="entry name" value="ARM repeat"/>
    <property type="match status" value="1"/>
</dbReference>
<dbReference type="FunFam" id="1.25.40.150:FF:000002">
    <property type="entry name" value="V-type proton ATPase subunit H"/>
    <property type="match status" value="1"/>
</dbReference>
<feature type="region of interest" description="Disordered" evidence="6">
    <location>
        <begin position="220"/>
        <end position="239"/>
    </location>
</feature>
<dbReference type="PANTHER" id="PTHR10698">
    <property type="entry name" value="V-TYPE PROTON ATPASE SUBUNIT H"/>
    <property type="match status" value="1"/>
</dbReference>
<evidence type="ECO:0000256" key="6">
    <source>
        <dbReference type="SAM" id="MobiDB-lite"/>
    </source>
</evidence>
<dbReference type="InterPro" id="IPR004908">
    <property type="entry name" value="ATPase_V1-cplx_hsu"/>
</dbReference>
<dbReference type="Pfam" id="PF11698">
    <property type="entry name" value="V-ATPase_H_C"/>
    <property type="match status" value="1"/>
</dbReference>
<evidence type="ECO:0000313" key="8">
    <source>
        <dbReference type="EMBL" id="PVI08548.1"/>
    </source>
</evidence>
<keyword evidence="4 5" id="KW-0406">Ion transport</keyword>
<evidence type="ECO:0000256" key="4">
    <source>
        <dbReference type="ARBA" id="ARBA00023065"/>
    </source>
</evidence>
<dbReference type="InterPro" id="IPR016024">
    <property type="entry name" value="ARM-type_fold"/>
</dbReference>
<comment type="similarity">
    <text evidence="1 5">Belongs to the V-ATPase H subunit family.</text>
</comment>
<dbReference type="PIRSF" id="PIRSF032184">
    <property type="entry name" value="ATPase_V1_H"/>
    <property type="match status" value="1"/>
</dbReference>
<evidence type="ECO:0000313" key="9">
    <source>
        <dbReference type="Proteomes" id="UP000244855"/>
    </source>
</evidence>
<dbReference type="GO" id="GO:0000329">
    <property type="term" value="C:fungal-type vacuole membrane"/>
    <property type="evidence" value="ECO:0007669"/>
    <property type="project" value="TreeGrafter"/>
</dbReference>
<name>A0A2V1ED47_9PLEO</name>
<gene>
    <name evidence="8" type="ORF">DM02DRAFT_607933</name>
</gene>
<keyword evidence="9" id="KW-1185">Reference proteome</keyword>
<evidence type="ECO:0000256" key="5">
    <source>
        <dbReference type="PIRNR" id="PIRNR032184"/>
    </source>
</evidence>
<dbReference type="Gene3D" id="1.25.10.10">
    <property type="entry name" value="Leucine-rich Repeat Variant"/>
    <property type="match status" value="1"/>
</dbReference>
<dbReference type="AlphaFoldDB" id="A0A2V1ED47"/>
<accession>A0A2V1ED47</accession>
<dbReference type="InterPro" id="IPR038497">
    <property type="entry name" value="ATPase_V1-cplx_hsu_C_sf"/>
</dbReference>
<evidence type="ECO:0000256" key="3">
    <source>
        <dbReference type="ARBA" id="ARBA00022781"/>
    </source>
</evidence>
<dbReference type="OrthoDB" id="10263554at2759"/>
<organism evidence="8 9">
    <name type="scientific">Periconia macrospinosa</name>
    <dbReference type="NCBI Taxonomy" id="97972"/>
    <lineage>
        <taxon>Eukaryota</taxon>
        <taxon>Fungi</taxon>
        <taxon>Dikarya</taxon>
        <taxon>Ascomycota</taxon>
        <taxon>Pezizomycotina</taxon>
        <taxon>Dothideomycetes</taxon>
        <taxon>Pleosporomycetidae</taxon>
        <taxon>Pleosporales</taxon>
        <taxon>Massarineae</taxon>
        <taxon>Periconiaceae</taxon>
        <taxon>Periconia</taxon>
    </lineage>
</organism>
<dbReference type="EMBL" id="KZ805300">
    <property type="protein sequence ID" value="PVI08548.1"/>
    <property type="molecule type" value="Genomic_DNA"/>
</dbReference>
<sequence length="485" mass="54619">MSLDPPAYLFTIQANIRTRPISWEGAMRAKTITDGDLQKIKSIDKVRKEERKQRIEADVQSFVTLLLGADGSQSIFDAVSKRQEIVQYMLVLTEDLITDSPSLTSALTQHPTPFKSLLPLLKSSQNPEDPIPLLTSSLLSKFISFALTQPTKSTSQIEEALPQLYSYLSVLAKSSDAGLQDIAVQEYSAVLRNKKSRELFWKQRKETLDPLFDILRAASGSKDQDSTTGNSTSGSVRSVPEGLSGGVGLQLLYHVLLVIWQLSFEGELVGEGLQDEHDIVALYTHLLRLSPKEKTTRLLLSTLLNLLTSNRQTLLPAAVFARLPALLTTLKSRHLTDEDALEDLKSLTELLEEYTTTQTTFDEYAAEVNSGHLRWSPPHRNPNFWRENARRILEEDKGALPRKLAEILSKNWDDNKQVLAIGCNDVACLVKEVPEKRHQLEKLGLKGRVMELMQEPDESVRWESLRAVGEWLRYSFESKSDLPLR</sequence>
<dbReference type="InterPro" id="IPR011987">
    <property type="entry name" value="ATPase_V1-cplx_hsu_C"/>
</dbReference>
<proteinExistence type="inferred from homology"/>
<dbReference type="Gene3D" id="1.25.40.150">
    <property type="entry name" value="V-type ATPase, subunit H, C-terminal domain"/>
    <property type="match status" value="1"/>
</dbReference>
<dbReference type="GO" id="GO:0000221">
    <property type="term" value="C:vacuolar proton-transporting V-type ATPase, V1 domain"/>
    <property type="evidence" value="ECO:0007669"/>
    <property type="project" value="UniProtKB-UniRule"/>
</dbReference>
<dbReference type="STRING" id="97972.A0A2V1ED47"/>
<keyword evidence="2 5" id="KW-0813">Transport</keyword>
<dbReference type="InterPro" id="IPR011989">
    <property type="entry name" value="ARM-like"/>
</dbReference>
<comment type="subunit">
    <text evidence="5">V-ATPase is a heteromultimeric enzyme made up of two complexes: the ATP-hydrolytic V1 complex and the proton translocation V0 complex.</text>
</comment>
<reference evidence="8 9" key="1">
    <citation type="journal article" date="2018" name="Sci. Rep.">
        <title>Comparative genomics provides insights into the lifestyle and reveals functional heterogeneity of dark septate endophytic fungi.</title>
        <authorList>
            <person name="Knapp D.G."/>
            <person name="Nemeth J.B."/>
            <person name="Barry K."/>
            <person name="Hainaut M."/>
            <person name="Henrissat B."/>
            <person name="Johnson J."/>
            <person name="Kuo A."/>
            <person name="Lim J.H.P."/>
            <person name="Lipzen A."/>
            <person name="Nolan M."/>
            <person name="Ohm R.A."/>
            <person name="Tamas L."/>
            <person name="Grigoriev I.V."/>
            <person name="Spatafora J.W."/>
            <person name="Nagy L.G."/>
            <person name="Kovacs G.M."/>
        </authorList>
    </citation>
    <scope>NUCLEOTIDE SEQUENCE [LARGE SCALE GENOMIC DNA]</scope>
    <source>
        <strain evidence="8 9">DSE2036</strain>
    </source>
</reference>
<dbReference type="PANTHER" id="PTHR10698:SF0">
    <property type="entry name" value="V-TYPE PROTON ATPASE SUBUNIT H"/>
    <property type="match status" value="1"/>
</dbReference>
<comment type="function">
    <text evidence="5">Subunit of the V1 complex of vacuolar(H+)-ATPase (V-ATPase), a multisubunit enzyme composed of a peripheral complex (V1) that hydrolyzes ATP and a membrane integral complex (V0) that translocates protons. V-ATPase is responsible for acidifying and maintaining the pH of intracellular compartments.</text>
</comment>
<dbReference type="GO" id="GO:0046961">
    <property type="term" value="F:proton-transporting ATPase activity, rotational mechanism"/>
    <property type="evidence" value="ECO:0007669"/>
    <property type="project" value="UniProtKB-UniRule"/>
</dbReference>
<protein>
    <recommendedName>
        <fullName evidence="5">V-type proton ATPase subunit H</fullName>
    </recommendedName>
</protein>
<keyword evidence="3 5" id="KW-0375">Hydrogen ion transport</keyword>
<dbReference type="Pfam" id="PF03224">
    <property type="entry name" value="V-ATPase_H_N"/>
    <property type="match status" value="1"/>
</dbReference>
<dbReference type="Proteomes" id="UP000244855">
    <property type="component" value="Unassembled WGS sequence"/>
</dbReference>
<feature type="domain" description="ATPase V1 complex subunit H C-terminal" evidence="7">
    <location>
        <begin position="358"/>
        <end position="476"/>
    </location>
</feature>